<dbReference type="Pfam" id="PF07189">
    <property type="entry name" value="SF3b10"/>
    <property type="match status" value="1"/>
</dbReference>
<reference evidence="2 3" key="1">
    <citation type="journal article" date="2017" name="Int. J. Parasitol.">
        <title>The genome of the protozoan parasite Cystoisospora suis and a reverse vaccinology approach to identify vaccine candidates.</title>
        <authorList>
            <person name="Palmieri N."/>
            <person name="Shrestha A."/>
            <person name="Ruttkowski B."/>
            <person name="Beck T."/>
            <person name="Vogl C."/>
            <person name="Tomley F."/>
            <person name="Blake D.P."/>
            <person name="Joachim A."/>
        </authorList>
    </citation>
    <scope>NUCLEOTIDE SEQUENCE [LARGE SCALE GENOMIC DNA]</scope>
    <source>
        <strain evidence="2 3">Wien I</strain>
    </source>
</reference>
<sequence>MASYDRFSIQAQLQHLQSKYQGTGNVNTSKLEWATSIQRDTLASHVGHYSRLAYFAVVENENIKRLRYRFLNQMARPVAYPADPSAERGEGEEQDANGGGRRAPGEEKTEEGDIKAEHQHKGQKAEEEDED</sequence>
<dbReference type="GO" id="GO:0000398">
    <property type="term" value="P:mRNA splicing, via spliceosome"/>
    <property type="evidence" value="ECO:0007669"/>
    <property type="project" value="TreeGrafter"/>
</dbReference>
<evidence type="ECO:0000313" key="2">
    <source>
        <dbReference type="EMBL" id="PHJ17940.1"/>
    </source>
</evidence>
<evidence type="ECO:0000256" key="1">
    <source>
        <dbReference type="SAM" id="MobiDB-lite"/>
    </source>
</evidence>
<comment type="caution">
    <text evidence="2">The sequence shown here is derived from an EMBL/GenBank/DDBJ whole genome shotgun (WGS) entry which is preliminary data.</text>
</comment>
<dbReference type="PANTHER" id="PTHR20978">
    <property type="entry name" value="SPLICING FACTOR 3B SUBUNIT 5"/>
    <property type="match status" value="1"/>
</dbReference>
<accession>A0A2C6KAH3</accession>
<keyword evidence="3" id="KW-1185">Reference proteome</keyword>
<organism evidence="2 3">
    <name type="scientific">Cystoisospora suis</name>
    <dbReference type="NCBI Taxonomy" id="483139"/>
    <lineage>
        <taxon>Eukaryota</taxon>
        <taxon>Sar</taxon>
        <taxon>Alveolata</taxon>
        <taxon>Apicomplexa</taxon>
        <taxon>Conoidasida</taxon>
        <taxon>Coccidia</taxon>
        <taxon>Eucoccidiorida</taxon>
        <taxon>Eimeriorina</taxon>
        <taxon>Sarcocystidae</taxon>
        <taxon>Cystoisospora</taxon>
    </lineage>
</organism>
<dbReference type="InterPro" id="IPR009846">
    <property type="entry name" value="SF3b5/RDS3-10"/>
</dbReference>
<feature type="region of interest" description="Disordered" evidence="1">
    <location>
        <begin position="79"/>
        <end position="131"/>
    </location>
</feature>
<dbReference type="RefSeq" id="XP_067919654.1">
    <property type="nucleotide sequence ID" value="XM_068068370.1"/>
</dbReference>
<dbReference type="OrthoDB" id="274726at2759"/>
<dbReference type="AlphaFoldDB" id="A0A2C6KAH3"/>
<protein>
    <submittedName>
        <fullName evidence="2">Splicing factor 3b subunit</fullName>
    </submittedName>
</protein>
<dbReference type="GeneID" id="94431581"/>
<dbReference type="EMBL" id="MIGC01004564">
    <property type="protein sequence ID" value="PHJ17940.1"/>
    <property type="molecule type" value="Genomic_DNA"/>
</dbReference>
<dbReference type="GO" id="GO:0071011">
    <property type="term" value="C:precatalytic spliceosome"/>
    <property type="evidence" value="ECO:0007669"/>
    <property type="project" value="TreeGrafter"/>
</dbReference>
<evidence type="ECO:0000313" key="3">
    <source>
        <dbReference type="Proteomes" id="UP000221165"/>
    </source>
</evidence>
<feature type="compositionally biased region" description="Basic and acidic residues" evidence="1">
    <location>
        <begin position="103"/>
        <end position="125"/>
    </location>
</feature>
<gene>
    <name evidence="2" type="ORF">CSUI_008236</name>
</gene>
<name>A0A2C6KAH3_9APIC</name>
<dbReference type="GO" id="GO:0005686">
    <property type="term" value="C:U2 snRNP"/>
    <property type="evidence" value="ECO:0007669"/>
    <property type="project" value="TreeGrafter"/>
</dbReference>
<dbReference type="PANTHER" id="PTHR20978:SF0">
    <property type="entry name" value="SPLICING FACTOR 3B SUBUNIT 5"/>
    <property type="match status" value="1"/>
</dbReference>
<dbReference type="Proteomes" id="UP000221165">
    <property type="component" value="Unassembled WGS sequence"/>
</dbReference>
<dbReference type="VEuPathDB" id="ToxoDB:CSUI_008236"/>
<proteinExistence type="predicted"/>